<dbReference type="GO" id="GO:0016787">
    <property type="term" value="F:hydrolase activity"/>
    <property type="evidence" value="ECO:0007669"/>
    <property type="project" value="UniProtKB-KW"/>
</dbReference>
<evidence type="ECO:0000259" key="6">
    <source>
        <dbReference type="Pfam" id="PF03755"/>
    </source>
</evidence>
<dbReference type="PANTHER" id="PTHR30636:SF3">
    <property type="entry name" value="UPF0701 PROTEIN YICC"/>
    <property type="match status" value="1"/>
</dbReference>
<dbReference type="RefSeq" id="WP_036688866.1">
    <property type="nucleotide sequence ID" value="NZ_JNVM01000023.1"/>
</dbReference>
<dbReference type="eggNOG" id="COG1561">
    <property type="taxonomic scope" value="Bacteria"/>
</dbReference>
<protein>
    <submittedName>
        <fullName evidence="8">Stress-induced protein</fullName>
    </submittedName>
</protein>
<evidence type="ECO:0000256" key="4">
    <source>
        <dbReference type="ARBA" id="ARBA00022801"/>
    </source>
</evidence>
<evidence type="ECO:0000256" key="3">
    <source>
        <dbReference type="ARBA" id="ARBA00022759"/>
    </source>
</evidence>
<dbReference type="AlphaFoldDB" id="A0A081NXZ1"/>
<dbReference type="PANTHER" id="PTHR30636">
    <property type="entry name" value="UPF0701 PROTEIN YICC"/>
    <property type="match status" value="1"/>
</dbReference>
<dbReference type="Pfam" id="PF03755">
    <property type="entry name" value="YicC-like_N"/>
    <property type="match status" value="1"/>
</dbReference>
<dbReference type="GO" id="GO:0004521">
    <property type="term" value="F:RNA endonuclease activity"/>
    <property type="evidence" value="ECO:0007669"/>
    <property type="project" value="InterPro"/>
</dbReference>
<accession>A0A081NXZ1</accession>
<evidence type="ECO:0000256" key="5">
    <source>
        <dbReference type="ARBA" id="ARBA00035648"/>
    </source>
</evidence>
<dbReference type="NCBIfam" id="TIGR00255">
    <property type="entry name" value="YicC/YloC family endoribonuclease"/>
    <property type="match status" value="1"/>
</dbReference>
<evidence type="ECO:0000256" key="2">
    <source>
        <dbReference type="ARBA" id="ARBA00022722"/>
    </source>
</evidence>
<keyword evidence="4" id="KW-0378">Hydrolase</keyword>
<gene>
    <name evidence="8" type="ORF">ET33_16925</name>
</gene>
<comment type="caution">
    <text evidence="8">The sequence shown here is derived from an EMBL/GenBank/DDBJ whole genome shotgun (WGS) entry which is preliminary data.</text>
</comment>
<dbReference type="InterPro" id="IPR013551">
    <property type="entry name" value="YicC-like_C"/>
</dbReference>
<comment type="cofactor">
    <cofactor evidence="1">
        <name>a divalent metal cation</name>
        <dbReference type="ChEBI" id="CHEBI:60240"/>
    </cofactor>
</comment>
<keyword evidence="3" id="KW-0255">Endonuclease</keyword>
<evidence type="ECO:0000256" key="1">
    <source>
        <dbReference type="ARBA" id="ARBA00001968"/>
    </source>
</evidence>
<feature type="domain" description="Endoribonuclease YicC-like N-terminal" evidence="6">
    <location>
        <begin position="4"/>
        <end position="157"/>
    </location>
</feature>
<feature type="domain" description="Endoribonuclease YicC-like C-terminal" evidence="7">
    <location>
        <begin position="178"/>
        <end position="293"/>
    </location>
</feature>
<dbReference type="Pfam" id="PF08340">
    <property type="entry name" value="YicC-like_C"/>
    <property type="match status" value="1"/>
</dbReference>
<evidence type="ECO:0000313" key="9">
    <source>
        <dbReference type="Proteomes" id="UP000028123"/>
    </source>
</evidence>
<evidence type="ECO:0000259" key="7">
    <source>
        <dbReference type="Pfam" id="PF08340"/>
    </source>
</evidence>
<dbReference type="OrthoDB" id="9771229at2"/>
<proteinExistence type="inferred from homology"/>
<reference evidence="8 9" key="1">
    <citation type="submission" date="2014-06" db="EMBL/GenBank/DDBJ databases">
        <title>Draft genome sequence of Paenibacillus sp. MSt1.</title>
        <authorList>
            <person name="Aw Y.K."/>
            <person name="Ong K.S."/>
            <person name="Gan H.M."/>
            <person name="Lee S.M."/>
        </authorList>
    </citation>
    <scope>NUCLEOTIDE SEQUENCE [LARGE SCALE GENOMIC DNA]</scope>
    <source>
        <strain evidence="8 9">MSt1</strain>
    </source>
</reference>
<keyword evidence="2" id="KW-0540">Nuclease</keyword>
<sequence length="293" mass="33147">MVISMTGFGQAARTTDGFRIQIDLKSVNHRYCEIVVRMPREFARYENAVKAAVQQHVRRGRVDAFVTVERDRDVPQAVEIDWSLAMGYAQAAEQLRERLSLKDELSLRDLLSIPGLVAIGQNEEMAEERMEAELIACASEAARELSDMREKEGAFLHSDLMQRIGTMEHYCSTASGIAPQVVQDYAGKLRTRVEELLQQAPPDEQRLAMEIAVFADRASIAEELTRLQSHCKQFRELLKSSEPVGRKLDFLVQEMNREANTIGSKANHAQLAAVVVDMKAELEKMREQIQNIE</sequence>
<comment type="similarity">
    <text evidence="5">Belongs to the YicC/YloC family.</text>
</comment>
<name>A0A081NXZ1_9BACL</name>
<dbReference type="InterPro" id="IPR005229">
    <property type="entry name" value="YicC/YloC-like"/>
</dbReference>
<keyword evidence="9" id="KW-1185">Reference proteome</keyword>
<dbReference type="InterPro" id="IPR013527">
    <property type="entry name" value="YicC-like_N"/>
</dbReference>
<organism evidence="8 9">
    <name type="scientific">Paenibacillus tyrfis</name>
    <dbReference type="NCBI Taxonomy" id="1501230"/>
    <lineage>
        <taxon>Bacteria</taxon>
        <taxon>Bacillati</taxon>
        <taxon>Bacillota</taxon>
        <taxon>Bacilli</taxon>
        <taxon>Bacillales</taxon>
        <taxon>Paenibacillaceae</taxon>
        <taxon>Paenibacillus</taxon>
    </lineage>
</organism>
<evidence type="ECO:0000313" key="8">
    <source>
        <dbReference type="EMBL" id="KEQ23314.1"/>
    </source>
</evidence>
<dbReference type="Proteomes" id="UP000028123">
    <property type="component" value="Unassembled WGS sequence"/>
</dbReference>
<dbReference type="EMBL" id="JNVM01000023">
    <property type="protein sequence ID" value="KEQ23314.1"/>
    <property type="molecule type" value="Genomic_DNA"/>
</dbReference>